<dbReference type="HOGENOM" id="CLU_3211532_0_0_10"/>
<accession>B0MW30</accession>
<dbReference type="Proteomes" id="UP000005819">
    <property type="component" value="Unassembled WGS sequence"/>
</dbReference>
<proteinExistence type="predicted"/>
<evidence type="ECO:0000313" key="2">
    <source>
        <dbReference type="Proteomes" id="UP000005819"/>
    </source>
</evidence>
<evidence type="ECO:0000313" key="1">
    <source>
        <dbReference type="EMBL" id="EDS03505.1"/>
    </source>
</evidence>
<name>B0MW30_9BACT</name>
<organism evidence="1 2">
    <name type="scientific">Alistipes putredinis DSM 17216</name>
    <dbReference type="NCBI Taxonomy" id="445970"/>
    <lineage>
        <taxon>Bacteria</taxon>
        <taxon>Pseudomonadati</taxon>
        <taxon>Bacteroidota</taxon>
        <taxon>Bacteroidia</taxon>
        <taxon>Bacteroidales</taxon>
        <taxon>Rikenellaceae</taxon>
        <taxon>Alistipes</taxon>
    </lineage>
</organism>
<dbReference type="AlphaFoldDB" id="B0MW30"/>
<gene>
    <name evidence="1" type="ORF">ALIPUT_01331</name>
</gene>
<sequence length="44" mass="5200">MGSTKLDRTRRPRRTKYQNIASHSRRYSGKNPLIRKTTVRTLPT</sequence>
<dbReference type="EMBL" id="ABFK02000018">
    <property type="protein sequence ID" value="EDS03505.1"/>
    <property type="molecule type" value="Genomic_DNA"/>
</dbReference>
<reference evidence="1" key="1">
    <citation type="submission" date="2007-10" db="EMBL/GenBank/DDBJ databases">
        <authorList>
            <person name="Fulton L."/>
            <person name="Clifton S."/>
            <person name="Fulton B."/>
            <person name="Xu J."/>
            <person name="Minx P."/>
            <person name="Pepin K.H."/>
            <person name="Johnson M."/>
            <person name="Thiruvilangam P."/>
            <person name="Bhonagiri V."/>
            <person name="Nash W.E."/>
            <person name="Mardis E.R."/>
            <person name="Wilson R.K."/>
        </authorList>
    </citation>
    <scope>NUCLEOTIDE SEQUENCE [LARGE SCALE GENOMIC DNA]</scope>
    <source>
        <strain evidence="1">DSM 17216</strain>
    </source>
</reference>
<protein>
    <submittedName>
        <fullName evidence="1">Uncharacterized protein</fullName>
    </submittedName>
</protein>
<comment type="caution">
    <text evidence="1">The sequence shown here is derived from an EMBL/GenBank/DDBJ whole genome shotgun (WGS) entry which is preliminary data.</text>
</comment>
<reference evidence="1" key="2">
    <citation type="submission" date="2013-09" db="EMBL/GenBank/DDBJ databases">
        <title>Draft genome sequence of Alistipes putredinis (DSM 17216).</title>
        <authorList>
            <person name="Sudarsanam P."/>
            <person name="Ley R."/>
            <person name="Guruge J."/>
            <person name="Turnbaugh P.J."/>
            <person name="Mahowald M."/>
            <person name="Liep D."/>
            <person name="Gordon J."/>
        </authorList>
    </citation>
    <scope>NUCLEOTIDE SEQUENCE</scope>
    <source>
        <strain evidence="1">DSM 17216</strain>
    </source>
</reference>
<keyword evidence="2" id="KW-1185">Reference proteome</keyword>